<comment type="subunit">
    <text evidence="5 7">Monomer.</text>
</comment>
<feature type="binding site" evidence="5">
    <location>
        <position position="154"/>
    </location>
    <ligand>
        <name>Zn(2+)</name>
        <dbReference type="ChEBI" id="CHEBI:29105"/>
        <note>structural</note>
    </ligand>
</feature>
<keyword evidence="5" id="KW-0862">Zinc</keyword>
<reference evidence="10 11" key="3">
    <citation type="submission" date="2017-03" db="EMBL/GenBank/DDBJ databases">
        <authorList>
            <person name="Regsiter A."/>
            <person name="William W."/>
        </authorList>
    </citation>
    <scope>NUCLEOTIDE SEQUENCE [LARGE SCALE GENOMIC DNA]</scope>
    <source>
        <strain evidence="10">PRJEB5721</strain>
    </source>
</reference>
<dbReference type="GO" id="GO:0008270">
    <property type="term" value="F:zinc ion binding"/>
    <property type="evidence" value="ECO:0007669"/>
    <property type="project" value="UniProtKB-UniRule"/>
</dbReference>
<evidence type="ECO:0000256" key="1">
    <source>
        <dbReference type="ARBA" id="ARBA00022679"/>
    </source>
</evidence>
<feature type="binding site" evidence="5">
    <location>
        <begin position="61"/>
        <end position="63"/>
    </location>
    <ligand>
        <name>AMP</name>
        <dbReference type="ChEBI" id="CHEBI:456215"/>
    </ligand>
</feature>
<feature type="binding site" evidence="5">
    <location>
        <position position="203"/>
    </location>
    <ligand>
        <name>ATP</name>
        <dbReference type="ChEBI" id="CHEBI:30616"/>
    </ligand>
</feature>
<keyword evidence="5 7" id="KW-0067">ATP-binding</keyword>
<comment type="catalytic activity">
    <reaction evidence="5 7">
        <text>AMP + ATP = 2 ADP</text>
        <dbReference type="Rhea" id="RHEA:12973"/>
        <dbReference type="ChEBI" id="CHEBI:30616"/>
        <dbReference type="ChEBI" id="CHEBI:456215"/>
        <dbReference type="ChEBI" id="CHEBI:456216"/>
        <dbReference type="EC" id="2.7.4.3"/>
    </reaction>
</comment>
<dbReference type="Pfam" id="PF05191">
    <property type="entry name" value="ADK_lid"/>
    <property type="match status" value="1"/>
</dbReference>
<feature type="binding site" evidence="5">
    <location>
        <position position="134"/>
    </location>
    <ligand>
        <name>Zn(2+)</name>
        <dbReference type="ChEBI" id="CHEBI:29105"/>
        <note>structural</note>
    </ligand>
</feature>
<keyword evidence="11" id="KW-1185">Reference proteome</keyword>
<evidence type="ECO:0000256" key="3">
    <source>
        <dbReference type="ARBA" id="ARBA00022741"/>
    </source>
</evidence>
<feature type="binding site" evidence="5">
    <location>
        <position position="40"/>
    </location>
    <ligand>
        <name>AMP</name>
        <dbReference type="ChEBI" id="CHEBI:456215"/>
    </ligand>
</feature>
<keyword evidence="2 5" id="KW-0545">Nucleotide biosynthesis</keyword>
<feature type="binding site" evidence="5">
    <location>
        <position position="157"/>
    </location>
    <ligand>
        <name>Zn(2+)</name>
        <dbReference type="ChEBI" id="CHEBI:29105"/>
        <note>structural</note>
    </ligand>
</feature>
<evidence type="ECO:0000256" key="5">
    <source>
        <dbReference type="HAMAP-Rule" id="MF_00235"/>
    </source>
</evidence>
<feature type="region of interest" description="NMP" evidence="5">
    <location>
        <begin position="34"/>
        <end position="63"/>
    </location>
</feature>
<dbReference type="NCBIfam" id="NF001380">
    <property type="entry name" value="PRK00279.1-2"/>
    <property type="match status" value="1"/>
</dbReference>
<dbReference type="InterPro" id="IPR027417">
    <property type="entry name" value="P-loop_NTPase"/>
</dbReference>
<feature type="domain" description="Adenylate kinase active site lid" evidence="8">
    <location>
        <begin position="131"/>
        <end position="166"/>
    </location>
</feature>
<feature type="binding site" evidence="5">
    <location>
        <position position="131"/>
    </location>
    <ligand>
        <name>ATP</name>
        <dbReference type="ChEBI" id="CHEBI:30616"/>
    </ligand>
</feature>
<dbReference type="InterPro" id="IPR007862">
    <property type="entry name" value="Adenylate_kinase_lid-dom"/>
</dbReference>
<accession>A0A060UQ19</accession>
<dbReference type="FunFam" id="3.40.50.300:FF:000106">
    <property type="entry name" value="Adenylate kinase mitochondrial"/>
    <property type="match status" value="1"/>
</dbReference>
<dbReference type="Pfam" id="PF00406">
    <property type="entry name" value="ADK"/>
    <property type="match status" value="1"/>
</dbReference>
<comment type="similarity">
    <text evidence="5 6">Belongs to the adenylate kinase family.</text>
</comment>
<dbReference type="GO" id="GO:0005524">
    <property type="term" value="F:ATP binding"/>
    <property type="evidence" value="ECO:0007669"/>
    <property type="project" value="UniProtKB-UniRule"/>
</dbReference>
<feature type="binding site" evidence="5">
    <location>
        <position position="96"/>
    </location>
    <ligand>
        <name>AMP</name>
        <dbReference type="ChEBI" id="CHEBI:456215"/>
    </ligand>
</feature>
<feature type="binding site" evidence="5">
    <location>
        <position position="137"/>
    </location>
    <ligand>
        <name>Zn(2+)</name>
        <dbReference type="ChEBI" id="CHEBI:29105"/>
        <note>structural</note>
    </ligand>
</feature>
<keyword evidence="5" id="KW-0963">Cytoplasm</keyword>
<dbReference type="GO" id="GO:0044209">
    <property type="term" value="P:AMP salvage"/>
    <property type="evidence" value="ECO:0007669"/>
    <property type="project" value="UniProtKB-UniRule"/>
</dbReference>
<feature type="region of interest" description="LID" evidence="5">
    <location>
        <begin position="130"/>
        <end position="167"/>
    </location>
</feature>
<comment type="pathway">
    <text evidence="5">Purine metabolism; AMP biosynthesis via salvage pathway; AMP from ADP: step 1/1.</text>
</comment>
<evidence type="ECO:0000259" key="8">
    <source>
        <dbReference type="Pfam" id="PF05191"/>
    </source>
</evidence>
<dbReference type="NCBIfam" id="NF001381">
    <property type="entry name" value="PRK00279.1-3"/>
    <property type="match status" value="1"/>
</dbReference>
<evidence type="ECO:0000256" key="6">
    <source>
        <dbReference type="RuleBase" id="RU003330"/>
    </source>
</evidence>
<evidence type="ECO:0000313" key="10">
    <source>
        <dbReference type="EMBL" id="SMH65862.1"/>
    </source>
</evidence>
<dbReference type="GO" id="GO:0004017">
    <property type="term" value="F:AMP kinase activity"/>
    <property type="evidence" value="ECO:0007669"/>
    <property type="project" value="UniProtKB-UniRule"/>
</dbReference>
<dbReference type="AlphaFoldDB" id="A0A060UQ19"/>
<comment type="domain">
    <text evidence="5">Consists of three domains, a large central CORE domain and two small peripheral domains, NMPbind and LID, which undergo movements during catalysis. The LID domain closes over the site of phosphoryl transfer upon ATP binding. Assembling and dissambling the active center during each catalytic cycle provides an effective means to prevent ATP hydrolysis. Some bacteria have evolved a zinc-coordinating structure that stabilizes the LID domain.</text>
</comment>
<dbReference type="GO" id="GO:0005737">
    <property type="term" value="C:cytoplasm"/>
    <property type="evidence" value="ECO:0007669"/>
    <property type="project" value="UniProtKB-SubCell"/>
</dbReference>
<dbReference type="InterPro" id="IPR000850">
    <property type="entry name" value="Adenylat/UMP-CMP_kin"/>
</dbReference>
<keyword evidence="5" id="KW-0479">Metal-binding</keyword>
<dbReference type="PANTHER" id="PTHR23359">
    <property type="entry name" value="NUCLEOTIDE KINASE"/>
    <property type="match status" value="1"/>
</dbReference>
<dbReference type="EMBL" id="LT841305">
    <property type="protein sequence ID" value="SMH65862.1"/>
    <property type="molecule type" value="Genomic_DNA"/>
</dbReference>
<dbReference type="EC" id="2.7.4.3" evidence="5 7"/>
<keyword evidence="4 5" id="KW-0418">Kinase</keyword>
<evidence type="ECO:0000313" key="9">
    <source>
        <dbReference type="EMBL" id="CDQ10722.1"/>
    </source>
</evidence>
<evidence type="ECO:0000313" key="11">
    <source>
        <dbReference type="Proteomes" id="UP000193925"/>
    </source>
</evidence>
<dbReference type="Gene3D" id="3.40.50.300">
    <property type="entry name" value="P-loop containing nucleotide triphosphate hydrolases"/>
    <property type="match status" value="1"/>
</dbReference>
<dbReference type="UniPathway" id="UPA00588">
    <property type="reaction ID" value="UER00649"/>
</dbReference>
<feature type="binding site" evidence="5">
    <location>
        <position position="35"/>
    </location>
    <ligand>
        <name>AMP</name>
        <dbReference type="ChEBI" id="CHEBI:456215"/>
    </ligand>
</feature>
<comment type="function">
    <text evidence="5">Catalyzes the reversible transfer of the terminal phosphate group between ATP and AMP. Plays an important role in cellular energy homeostasis and in adenine nucleotide metabolism.</text>
</comment>
<protein>
    <recommendedName>
        <fullName evidence="5 7">Adenylate kinase</fullName>
        <shortName evidence="5">AK</shortName>
        <ecNumber evidence="5 7">2.7.4.3</ecNumber>
    </recommendedName>
    <alternativeName>
        <fullName evidence="5">ATP-AMP transphosphorylase</fullName>
    </alternativeName>
    <alternativeName>
        <fullName evidence="5">ATP:AMP phosphotransferase</fullName>
    </alternativeName>
    <alternativeName>
        <fullName evidence="5">Adenylate monophosphate kinase</fullName>
    </alternativeName>
</protein>
<dbReference type="PRINTS" id="PR00094">
    <property type="entry name" value="ADENYLTKNASE"/>
</dbReference>
<dbReference type="InterPro" id="IPR033690">
    <property type="entry name" value="Adenylat_kinase_CS"/>
</dbReference>
<keyword evidence="1 5" id="KW-0808">Transferase</keyword>
<dbReference type="NCBIfam" id="NF011100">
    <property type="entry name" value="PRK14527.1"/>
    <property type="match status" value="1"/>
</dbReference>
<name>A0A060UQ19_9PROT</name>
<comment type="subcellular location">
    <subcellularLocation>
        <location evidence="5 7">Cytoplasm</location>
    </subcellularLocation>
</comment>
<evidence type="ECO:0000256" key="4">
    <source>
        <dbReference type="ARBA" id="ARBA00022777"/>
    </source>
</evidence>
<dbReference type="PROSITE" id="PS00113">
    <property type="entry name" value="ADENYLATE_KINASE"/>
    <property type="match status" value="1"/>
</dbReference>
<feature type="binding site" evidence="5">
    <location>
        <position position="175"/>
    </location>
    <ligand>
        <name>AMP</name>
        <dbReference type="ChEBI" id="CHEBI:456215"/>
    </ligand>
</feature>
<reference evidence="9" key="1">
    <citation type="submission" date="2014-03" db="EMBL/GenBank/DDBJ databases">
        <authorList>
            <person name="Genoscope - CEA"/>
        </authorList>
    </citation>
    <scope>NUCLEOTIDE SEQUENCE [LARGE SCALE GENOMIC DNA]</scope>
    <source>
        <strain evidence="9">CF27</strain>
    </source>
</reference>
<feature type="binding site" evidence="5">
    <location>
        <begin position="14"/>
        <end position="19"/>
    </location>
    <ligand>
        <name>ATP</name>
        <dbReference type="ChEBI" id="CHEBI:30616"/>
    </ligand>
</feature>
<proteinExistence type="inferred from homology"/>
<dbReference type="Proteomes" id="UP000193925">
    <property type="component" value="Chromosome AFERRI"/>
</dbReference>
<evidence type="ECO:0000256" key="7">
    <source>
        <dbReference type="RuleBase" id="RU003331"/>
    </source>
</evidence>
<gene>
    <name evidence="5 9" type="primary">adk</name>
    <name evidence="10" type="ORF">AFERRI_20651</name>
    <name evidence="9" type="ORF">AFERRI_420020</name>
</gene>
<keyword evidence="3 5" id="KW-0547">Nucleotide-binding</keyword>
<reference evidence="9" key="2">
    <citation type="submission" date="2014-07" db="EMBL/GenBank/DDBJ databases">
        <title>Initial genome analysis of the psychrotolerant acidophile Acidithiobacillus ferrivorans CF27: insights into iron and sulfur oxidation pathways and into biofilm formation.</title>
        <authorList>
            <person name="Talla E."/>
            <person name="Hedrich S."/>
            <person name="Mangenot S."/>
            <person name="Ji B."/>
            <person name="Johnson D.B."/>
            <person name="Barbe V."/>
            <person name="Bonnefoy V."/>
        </authorList>
    </citation>
    <scope>NUCLEOTIDE SEQUENCE [LARGE SCALE GENOMIC DNA]</scope>
    <source>
        <strain evidence="9">CF27</strain>
    </source>
</reference>
<feature type="binding site" evidence="5">
    <location>
        <begin position="89"/>
        <end position="92"/>
    </location>
    <ligand>
        <name>AMP</name>
        <dbReference type="ChEBI" id="CHEBI:456215"/>
    </ligand>
</feature>
<feature type="binding site" evidence="5">
    <location>
        <position position="164"/>
    </location>
    <ligand>
        <name>AMP</name>
        <dbReference type="ChEBI" id="CHEBI:456215"/>
    </ligand>
</feature>
<sequence>MIMAKHFIFLGAPGVGKGTQAQRLAQLMDLPHVSTGDMLRASVQSGRETGLRAAAVMESGALVGDEIIVRIVEERLLLEDASDGVIFDGFPRTIHQAHALDNLLAAHGDEIGAVLHLDLDDEEIVGRLSGRRVCSKCGAIYHIRYHAPTVYGLCDICGGGLQQRDDDQPAVIRKRLAVYQAETAPLIAYYHDRPAYHLVSGEGEVDDVFSRIVKAVGVAG</sequence>
<dbReference type="NCBIfam" id="TIGR01351">
    <property type="entry name" value="adk"/>
    <property type="match status" value="1"/>
</dbReference>
<dbReference type="HAMAP" id="MF_00235">
    <property type="entry name" value="Adenylate_kinase_Adk"/>
    <property type="match status" value="1"/>
</dbReference>
<feature type="binding site" evidence="5">
    <location>
        <begin position="140"/>
        <end position="141"/>
    </location>
    <ligand>
        <name>ATP</name>
        <dbReference type="ChEBI" id="CHEBI:30616"/>
    </ligand>
</feature>
<organism evidence="9">
    <name type="scientific">Acidithiobacillus ferrivorans</name>
    <dbReference type="NCBI Taxonomy" id="160808"/>
    <lineage>
        <taxon>Bacteria</taxon>
        <taxon>Pseudomonadati</taxon>
        <taxon>Pseudomonadota</taxon>
        <taxon>Acidithiobacillia</taxon>
        <taxon>Acidithiobacillales</taxon>
        <taxon>Acidithiobacillaceae</taxon>
        <taxon>Acidithiobacillus</taxon>
    </lineage>
</organism>
<dbReference type="InterPro" id="IPR006259">
    <property type="entry name" value="Adenyl_kin_sub"/>
</dbReference>
<dbReference type="CDD" id="cd01428">
    <property type="entry name" value="ADK"/>
    <property type="match status" value="1"/>
</dbReference>
<evidence type="ECO:0000256" key="2">
    <source>
        <dbReference type="ARBA" id="ARBA00022727"/>
    </source>
</evidence>
<dbReference type="EMBL" id="CCCS020000037">
    <property type="protein sequence ID" value="CDQ10722.1"/>
    <property type="molecule type" value="Genomic_DNA"/>
</dbReference>
<dbReference type="SUPFAM" id="SSF52540">
    <property type="entry name" value="P-loop containing nucleoside triphosphate hydrolases"/>
    <property type="match status" value="1"/>
</dbReference>